<dbReference type="NCBIfam" id="TIGR01563">
    <property type="entry name" value="gp16_SPP1"/>
    <property type="match status" value="1"/>
</dbReference>
<evidence type="ECO:0000313" key="2">
    <source>
        <dbReference type="Proteomes" id="UP000443014"/>
    </source>
</evidence>
<comment type="caution">
    <text evidence="1">The sequence shown here is derived from an EMBL/GenBank/DDBJ whole genome shotgun (WGS) entry which is preliminary data.</text>
</comment>
<name>A0ABD6HV67_SERMA</name>
<dbReference type="AlphaFoldDB" id="A0ABD6HV67"/>
<evidence type="ECO:0000313" key="1">
    <source>
        <dbReference type="EMBL" id="MVF05427.1"/>
    </source>
</evidence>
<dbReference type="InterPro" id="IPR008767">
    <property type="entry name" value="Phage_SPP1_head-tail_adaptor"/>
</dbReference>
<sequence>MKAGRLRDRIKIQKRESYRDPQTGQQLWRVVEIATVWAEVKGISGRELVTSGAFTGQLKSAATLRIWMRYRSDVDYDCTILHQMPGVRGNEYGIKAIIPDAKRTRLELLCQGGIK</sequence>
<dbReference type="RefSeq" id="WP_156866282.1">
    <property type="nucleotide sequence ID" value="NZ_JAKVVG010000012.1"/>
</dbReference>
<gene>
    <name evidence="1" type="ORF">GMA22_19500</name>
</gene>
<dbReference type="Pfam" id="PF05521">
    <property type="entry name" value="Phage_HCP"/>
    <property type="match status" value="1"/>
</dbReference>
<dbReference type="Gene3D" id="2.40.10.270">
    <property type="entry name" value="Bacteriophage SPP1 head-tail adaptor protein"/>
    <property type="match status" value="1"/>
</dbReference>
<proteinExistence type="predicted"/>
<reference evidence="1 2" key="1">
    <citation type="submission" date="2019-11" db="EMBL/GenBank/DDBJ databases">
        <title>Whole genome sequence of a plant growth promoting strain Serratia marcescens BTL07 isolated from the rhizoplane of Chili (Capsicum annuum).</title>
        <authorList>
            <person name="Dutta S."/>
            <person name="Khatun A."/>
            <person name="Gupta D.R."/>
            <person name="Surovy M.Z."/>
            <person name="Rahman M.M."/>
            <person name="Mahmud N.U."/>
            <person name="Emes R."/>
            <person name="Warry A."/>
            <person name="West H."/>
            <person name="Clarke M.L."/>
            <person name="Islam M.T."/>
        </authorList>
    </citation>
    <scope>NUCLEOTIDE SEQUENCE [LARGE SCALE GENOMIC DNA]</scope>
    <source>
        <strain evidence="1 2">BTL07</strain>
    </source>
</reference>
<dbReference type="Proteomes" id="UP000443014">
    <property type="component" value="Unassembled WGS sequence"/>
</dbReference>
<protein>
    <submittedName>
        <fullName evidence="1">Phage head closure protein</fullName>
    </submittedName>
</protein>
<organism evidence="1 2">
    <name type="scientific">Serratia marcescens</name>
    <dbReference type="NCBI Taxonomy" id="615"/>
    <lineage>
        <taxon>Bacteria</taxon>
        <taxon>Pseudomonadati</taxon>
        <taxon>Pseudomonadota</taxon>
        <taxon>Gammaproteobacteria</taxon>
        <taxon>Enterobacterales</taxon>
        <taxon>Yersiniaceae</taxon>
        <taxon>Serratia</taxon>
    </lineage>
</organism>
<dbReference type="InterPro" id="IPR038666">
    <property type="entry name" value="SSP1_head-tail_sf"/>
</dbReference>
<accession>A0ABD6HV67</accession>
<dbReference type="EMBL" id="WNKC01000004">
    <property type="protein sequence ID" value="MVF05427.1"/>
    <property type="molecule type" value="Genomic_DNA"/>
</dbReference>